<organism evidence="2 3">
    <name type="scientific">Candidatus Nomurabacteria bacterium RIFCSPHIGHO2_02_FULL_37_13</name>
    <dbReference type="NCBI Taxonomy" id="1801750"/>
    <lineage>
        <taxon>Bacteria</taxon>
        <taxon>Candidatus Nomuraibacteriota</taxon>
    </lineage>
</organism>
<dbReference type="PANTHER" id="PTHR34322:SF2">
    <property type="entry name" value="TRANSPOSASE IS200-LIKE DOMAIN-CONTAINING PROTEIN"/>
    <property type="match status" value="1"/>
</dbReference>
<dbReference type="InterPro" id="IPR002686">
    <property type="entry name" value="Transposase_17"/>
</dbReference>
<feature type="domain" description="Transposase IS200-like" evidence="1">
    <location>
        <begin position="7"/>
        <end position="144"/>
    </location>
</feature>
<proteinExistence type="predicted"/>
<dbReference type="STRING" id="1801750.A3B85_02960"/>
<sequence>MRKQPIVTGEYYHIYNRGVDKRDIFNDKKDLHRFIESICEFNQTEVITSLANLRKTQIAPKALSKNPLVSITAYCLNPNHFHFVLKQLIDGGIAKFMQKLQGGYTSYFNLKHSRSGSLFQGTFKSNLVSNENYFNKIIGYTNKNYQVHYIPKNKMNLVFASDYEYENNNFKIVSKTEGKRILEIFDGNKNFKKHCDEIVSIVREERGKTSLLTEDNLPDSALGAIWENCG</sequence>
<dbReference type="SMART" id="SM01321">
    <property type="entry name" value="Y1_Tnp"/>
    <property type="match status" value="1"/>
</dbReference>
<reference evidence="2 3" key="1">
    <citation type="journal article" date="2016" name="Nat. Commun.">
        <title>Thousands of microbial genomes shed light on interconnected biogeochemical processes in an aquifer system.</title>
        <authorList>
            <person name="Anantharaman K."/>
            <person name="Brown C.T."/>
            <person name="Hug L.A."/>
            <person name="Sharon I."/>
            <person name="Castelle C.J."/>
            <person name="Probst A.J."/>
            <person name="Thomas B.C."/>
            <person name="Singh A."/>
            <person name="Wilkins M.J."/>
            <person name="Karaoz U."/>
            <person name="Brodie E.L."/>
            <person name="Williams K.H."/>
            <person name="Hubbard S.S."/>
            <person name="Banfield J.F."/>
        </authorList>
    </citation>
    <scope>NUCLEOTIDE SEQUENCE [LARGE SCALE GENOMIC DNA]</scope>
</reference>
<dbReference type="Proteomes" id="UP000178374">
    <property type="component" value="Unassembled WGS sequence"/>
</dbReference>
<dbReference type="AlphaFoldDB" id="A0A1F6W5H3"/>
<dbReference type="GO" id="GO:0003677">
    <property type="term" value="F:DNA binding"/>
    <property type="evidence" value="ECO:0007669"/>
    <property type="project" value="InterPro"/>
</dbReference>
<dbReference type="GO" id="GO:0004803">
    <property type="term" value="F:transposase activity"/>
    <property type="evidence" value="ECO:0007669"/>
    <property type="project" value="InterPro"/>
</dbReference>
<dbReference type="EMBL" id="MFUA01000013">
    <property type="protein sequence ID" value="OGI77187.1"/>
    <property type="molecule type" value="Genomic_DNA"/>
</dbReference>
<dbReference type="Gene3D" id="3.30.70.1290">
    <property type="entry name" value="Transposase IS200-like"/>
    <property type="match status" value="1"/>
</dbReference>
<dbReference type="GO" id="GO:0006313">
    <property type="term" value="P:DNA transposition"/>
    <property type="evidence" value="ECO:0007669"/>
    <property type="project" value="InterPro"/>
</dbReference>
<comment type="caution">
    <text evidence="2">The sequence shown here is derived from an EMBL/GenBank/DDBJ whole genome shotgun (WGS) entry which is preliminary data.</text>
</comment>
<accession>A0A1F6W5H3</accession>
<dbReference type="SUPFAM" id="SSF143422">
    <property type="entry name" value="Transposase IS200-like"/>
    <property type="match status" value="1"/>
</dbReference>
<evidence type="ECO:0000259" key="1">
    <source>
        <dbReference type="SMART" id="SM01321"/>
    </source>
</evidence>
<dbReference type="PANTHER" id="PTHR34322">
    <property type="entry name" value="TRANSPOSASE, Y1_TNP DOMAIN-CONTAINING"/>
    <property type="match status" value="1"/>
</dbReference>
<dbReference type="Pfam" id="PF01797">
    <property type="entry name" value="Y1_Tnp"/>
    <property type="match status" value="1"/>
</dbReference>
<dbReference type="InterPro" id="IPR036515">
    <property type="entry name" value="Transposase_17_sf"/>
</dbReference>
<evidence type="ECO:0000313" key="3">
    <source>
        <dbReference type="Proteomes" id="UP000178374"/>
    </source>
</evidence>
<protein>
    <recommendedName>
        <fullName evidence="1">Transposase IS200-like domain-containing protein</fullName>
    </recommendedName>
</protein>
<evidence type="ECO:0000313" key="2">
    <source>
        <dbReference type="EMBL" id="OGI77187.1"/>
    </source>
</evidence>
<gene>
    <name evidence="2" type="ORF">A3B85_02960</name>
</gene>
<name>A0A1F6W5H3_9BACT</name>